<dbReference type="EMBL" id="CAMXCT010006752">
    <property type="protein sequence ID" value="CAI4019461.1"/>
    <property type="molecule type" value="Genomic_DNA"/>
</dbReference>
<keyword evidence="3" id="KW-1185">Reference proteome</keyword>
<dbReference type="Proteomes" id="UP001152797">
    <property type="component" value="Unassembled WGS sequence"/>
</dbReference>
<dbReference type="AlphaFoldDB" id="A0A9P1M2K3"/>
<reference evidence="1" key="1">
    <citation type="submission" date="2022-10" db="EMBL/GenBank/DDBJ databases">
        <authorList>
            <person name="Chen Y."/>
            <person name="Dougan E. K."/>
            <person name="Chan C."/>
            <person name="Rhodes N."/>
            <person name="Thang M."/>
        </authorList>
    </citation>
    <scope>NUCLEOTIDE SEQUENCE</scope>
</reference>
<dbReference type="EMBL" id="CAMXCT020006752">
    <property type="protein sequence ID" value="CAL1172836.1"/>
    <property type="molecule type" value="Genomic_DNA"/>
</dbReference>
<accession>A0A9P1M2K3</accession>
<organism evidence="1">
    <name type="scientific">Cladocopium goreaui</name>
    <dbReference type="NCBI Taxonomy" id="2562237"/>
    <lineage>
        <taxon>Eukaryota</taxon>
        <taxon>Sar</taxon>
        <taxon>Alveolata</taxon>
        <taxon>Dinophyceae</taxon>
        <taxon>Suessiales</taxon>
        <taxon>Symbiodiniaceae</taxon>
        <taxon>Cladocopium</taxon>
    </lineage>
</organism>
<protein>
    <submittedName>
        <fullName evidence="1">Uncharacterized protein</fullName>
    </submittedName>
</protein>
<proteinExistence type="predicted"/>
<evidence type="ECO:0000313" key="2">
    <source>
        <dbReference type="EMBL" id="CAL4806773.1"/>
    </source>
</evidence>
<dbReference type="EMBL" id="CAMXCT030006752">
    <property type="protein sequence ID" value="CAL4806773.1"/>
    <property type="molecule type" value="Genomic_DNA"/>
</dbReference>
<gene>
    <name evidence="1" type="ORF">C1SCF055_LOCUS43958</name>
</gene>
<sequence>MSGIGGNIVEKPSVRKEKDELAGKFRFGKTILVTDLVYKCDSNAKGTTNIQYGLDELGYTATVIDINSFRSVTRAQKFLDAVDHLKKDVMPDLAAEENDPRFHGIRSGIQDVAMDSADILRSFGIMVTTDDGMWRLMYGHAGNHYMNNHRPDRLGVFATMEKFLFGQRVLLMCSLNVEAAKGLNDMVKESSMKVGINMDLMEKVLKEPLSIQIGTGGGVPDTASTGFNCPGTVGGGRRMNVEYEKAPWIEATVRSVLPEPSANMYDMWFYVNHGRDEVILCQRHFNGRDDETTPHDFMNQDFGCGKECIACRASERDYQLWPPEYQRKTIIKTAARSRAFFNIMSDAGNVVTDPQKDFVQFLKDITKAMVGNKGCEHGEILMKALLHFGMVRVPRDRVKQIFTGKRGRQYSVIPEEFMLDDGTEAHERFAYRVSKDYGNVFYKDYLKMVLGDDFTDAWAMLMLRPRNAVTWSKCGLAC</sequence>
<evidence type="ECO:0000313" key="1">
    <source>
        <dbReference type="EMBL" id="CAI4019461.1"/>
    </source>
</evidence>
<reference evidence="2 3" key="2">
    <citation type="submission" date="2024-05" db="EMBL/GenBank/DDBJ databases">
        <authorList>
            <person name="Chen Y."/>
            <person name="Shah S."/>
            <person name="Dougan E. K."/>
            <person name="Thang M."/>
            <person name="Chan C."/>
        </authorList>
    </citation>
    <scope>NUCLEOTIDE SEQUENCE [LARGE SCALE GENOMIC DNA]</scope>
</reference>
<evidence type="ECO:0000313" key="3">
    <source>
        <dbReference type="Proteomes" id="UP001152797"/>
    </source>
</evidence>
<name>A0A9P1M2K3_9DINO</name>
<comment type="caution">
    <text evidence="1">The sequence shown here is derived from an EMBL/GenBank/DDBJ whole genome shotgun (WGS) entry which is preliminary data.</text>
</comment>